<evidence type="ECO:0000313" key="7">
    <source>
        <dbReference type="EMBL" id="QIP12438.1"/>
    </source>
</evidence>
<proteinExistence type="inferred from homology"/>
<organism evidence="7 8">
    <name type="scientific">Spirosoma aureum</name>
    <dbReference type="NCBI Taxonomy" id="2692134"/>
    <lineage>
        <taxon>Bacteria</taxon>
        <taxon>Pseudomonadati</taxon>
        <taxon>Bacteroidota</taxon>
        <taxon>Cytophagia</taxon>
        <taxon>Cytophagales</taxon>
        <taxon>Cytophagaceae</taxon>
        <taxon>Spirosoma</taxon>
    </lineage>
</organism>
<dbReference type="KEGG" id="spib:G8759_07260"/>
<evidence type="ECO:0000256" key="3">
    <source>
        <dbReference type="ARBA" id="ARBA00023015"/>
    </source>
</evidence>
<keyword evidence="7" id="KW-0808">Transferase</keyword>
<dbReference type="GO" id="GO:0008483">
    <property type="term" value="F:transaminase activity"/>
    <property type="evidence" value="ECO:0007669"/>
    <property type="project" value="UniProtKB-KW"/>
</dbReference>
<keyword evidence="5" id="KW-0804">Transcription</keyword>
<dbReference type="Pfam" id="PF00392">
    <property type="entry name" value="GntR"/>
    <property type="match status" value="1"/>
</dbReference>
<dbReference type="InterPro" id="IPR015424">
    <property type="entry name" value="PyrdxlP-dep_Trfase"/>
</dbReference>
<dbReference type="InterPro" id="IPR036390">
    <property type="entry name" value="WH_DNA-bd_sf"/>
</dbReference>
<dbReference type="InterPro" id="IPR015422">
    <property type="entry name" value="PyrdxlP-dep_Trfase_small"/>
</dbReference>
<keyword evidence="8" id="KW-1185">Reference proteome</keyword>
<dbReference type="SMART" id="SM00345">
    <property type="entry name" value="HTH_GNTR"/>
    <property type="match status" value="1"/>
</dbReference>
<dbReference type="GO" id="GO:0003700">
    <property type="term" value="F:DNA-binding transcription factor activity"/>
    <property type="evidence" value="ECO:0007669"/>
    <property type="project" value="InterPro"/>
</dbReference>
<sequence length="469" mass="51592">MNTAFLYVSIADKIRQLIDTQVIRVGDKLPSVRRLSEEHGVSLTTAFQAYYHLEAQGWIEARPKSGYYVRSKPSKSYALPSASQPDAIVQTLSNDELLTRLYNQPDGPLRFAAAVPAPDLLPVAKLQKAMIHALRTAPAGGTTYEDGKGNAELRQQIARLAFGSGSVVTPDEVIITAGCMEAVVLCLQAVTRPGDTVAVESPSYFAFFQAFEKMGLNVLELPANPTTGVDLDVLETALRAGVVQACLLTPTFSNPLGSCLLNTDRQRLVQMMARYRTPLIEDDVYGDLYFGKTRPRTCYSFDTEGWVMLCSSFSKSLAPGYRIGWILPGRSGSAINRQKAVFSRTCPTLTQAALAHFLAHGRYDHHLRQLRQTFHLTSLRYQQAISAYFPEGTRFTNPEGGFVLWVELPDLIDTVQISQQALLEGISVTPGAVFTAQQLYQNCLRISFGQPFSAAVEEGLKRLGKLAGR</sequence>
<keyword evidence="7" id="KW-0032">Aminotransferase</keyword>
<dbReference type="Proteomes" id="UP000501802">
    <property type="component" value="Chromosome"/>
</dbReference>
<keyword evidence="4" id="KW-0238">DNA-binding</keyword>
<gene>
    <name evidence="7" type="ORF">G8759_07260</name>
</gene>
<dbReference type="SUPFAM" id="SSF53383">
    <property type="entry name" value="PLP-dependent transferases"/>
    <property type="match status" value="1"/>
</dbReference>
<evidence type="ECO:0000313" key="8">
    <source>
        <dbReference type="Proteomes" id="UP000501802"/>
    </source>
</evidence>
<evidence type="ECO:0000256" key="1">
    <source>
        <dbReference type="ARBA" id="ARBA00005384"/>
    </source>
</evidence>
<dbReference type="InterPro" id="IPR015421">
    <property type="entry name" value="PyrdxlP-dep_Trfase_major"/>
</dbReference>
<name>A0A6G9AJ15_9BACT</name>
<accession>A0A6G9AJ15</accession>
<dbReference type="RefSeq" id="WP_167206573.1">
    <property type="nucleotide sequence ID" value="NZ_CP050063.1"/>
</dbReference>
<dbReference type="InterPro" id="IPR004839">
    <property type="entry name" value="Aminotransferase_I/II_large"/>
</dbReference>
<dbReference type="AlphaFoldDB" id="A0A6G9AJ15"/>
<keyword evidence="2" id="KW-0663">Pyridoxal phosphate</keyword>
<evidence type="ECO:0000259" key="6">
    <source>
        <dbReference type="PROSITE" id="PS50949"/>
    </source>
</evidence>
<evidence type="ECO:0000256" key="5">
    <source>
        <dbReference type="ARBA" id="ARBA00023163"/>
    </source>
</evidence>
<dbReference type="EMBL" id="CP050063">
    <property type="protein sequence ID" value="QIP12438.1"/>
    <property type="molecule type" value="Genomic_DNA"/>
</dbReference>
<dbReference type="Pfam" id="PF00155">
    <property type="entry name" value="Aminotran_1_2"/>
    <property type="match status" value="1"/>
</dbReference>
<dbReference type="InterPro" id="IPR036388">
    <property type="entry name" value="WH-like_DNA-bd_sf"/>
</dbReference>
<dbReference type="PROSITE" id="PS50949">
    <property type="entry name" value="HTH_GNTR"/>
    <property type="match status" value="1"/>
</dbReference>
<dbReference type="Gene3D" id="1.10.10.10">
    <property type="entry name" value="Winged helix-like DNA-binding domain superfamily/Winged helix DNA-binding domain"/>
    <property type="match status" value="1"/>
</dbReference>
<dbReference type="PANTHER" id="PTHR46577:SF2">
    <property type="entry name" value="TRANSCRIPTIONAL REGULATORY PROTEIN"/>
    <property type="match status" value="1"/>
</dbReference>
<dbReference type="SUPFAM" id="SSF46785">
    <property type="entry name" value="Winged helix' DNA-binding domain"/>
    <property type="match status" value="1"/>
</dbReference>
<dbReference type="Gene3D" id="3.90.1150.10">
    <property type="entry name" value="Aspartate Aminotransferase, domain 1"/>
    <property type="match status" value="1"/>
</dbReference>
<protein>
    <submittedName>
        <fullName evidence="7">PLP-dependent aminotransferase family protein</fullName>
    </submittedName>
</protein>
<dbReference type="GO" id="GO:0003677">
    <property type="term" value="F:DNA binding"/>
    <property type="evidence" value="ECO:0007669"/>
    <property type="project" value="UniProtKB-KW"/>
</dbReference>
<reference evidence="7 8" key="1">
    <citation type="submission" date="2020-03" db="EMBL/GenBank/DDBJ databases">
        <authorList>
            <person name="Kim M.K."/>
        </authorList>
    </citation>
    <scope>NUCLEOTIDE SEQUENCE [LARGE SCALE GENOMIC DNA]</scope>
    <source>
        <strain evidence="7 8">BT328</strain>
    </source>
</reference>
<dbReference type="CDD" id="cd07377">
    <property type="entry name" value="WHTH_GntR"/>
    <property type="match status" value="1"/>
</dbReference>
<dbReference type="Gene3D" id="3.40.640.10">
    <property type="entry name" value="Type I PLP-dependent aspartate aminotransferase-like (Major domain)"/>
    <property type="match status" value="1"/>
</dbReference>
<dbReference type="InterPro" id="IPR000524">
    <property type="entry name" value="Tscrpt_reg_HTH_GntR"/>
</dbReference>
<comment type="similarity">
    <text evidence="1">In the C-terminal section; belongs to the class-I pyridoxal-phosphate-dependent aminotransferase family.</text>
</comment>
<keyword evidence="3" id="KW-0805">Transcription regulation</keyword>
<evidence type="ECO:0000256" key="2">
    <source>
        <dbReference type="ARBA" id="ARBA00022898"/>
    </source>
</evidence>
<dbReference type="CDD" id="cd00609">
    <property type="entry name" value="AAT_like"/>
    <property type="match status" value="1"/>
</dbReference>
<dbReference type="InterPro" id="IPR051446">
    <property type="entry name" value="HTH_trans_reg/aminotransferase"/>
</dbReference>
<dbReference type="PANTHER" id="PTHR46577">
    <property type="entry name" value="HTH-TYPE TRANSCRIPTIONAL REGULATORY PROTEIN GABR"/>
    <property type="match status" value="1"/>
</dbReference>
<evidence type="ECO:0000256" key="4">
    <source>
        <dbReference type="ARBA" id="ARBA00023125"/>
    </source>
</evidence>
<dbReference type="GO" id="GO:0030170">
    <property type="term" value="F:pyridoxal phosphate binding"/>
    <property type="evidence" value="ECO:0007669"/>
    <property type="project" value="InterPro"/>
</dbReference>
<feature type="domain" description="HTH gntR-type" evidence="6">
    <location>
        <begin position="4"/>
        <end position="72"/>
    </location>
</feature>